<dbReference type="OrthoDB" id="5152at10239"/>
<sequence length="86" mass="9679">MNLNELPDMSAAYKQVQEKNDGNLANNAPPYDKVTRRDVITGAKGKDEMGGKRKKHDCAKKVNYEGKEYNVIPEMHTMLEDGTVTH</sequence>
<evidence type="ECO:0000313" key="2">
    <source>
        <dbReference type="Proteomes" id="UP000007596"/>
    </source>
</evidence>
<dbReference type="EMBL" id="JN371768">
    <property type="protein sequence ID" value="AFD02788.1"/>
    <property type="molecule type" value="Genomic_DNA"/>
</dbReference>
<dbReference type="Proteomes" id="UP000007596">
    <property type="component" value="Segment"/>
</dbReference>
<protein>
    <submittedName>
        <fullName evidence="1">Uncharacterized protein</fullName>
    </submittedName>
</protein>
<evidence type="ECO:0000313" key="1">
    <source>
        <dbReference type="EMBL" id="AFD02788.1"/>
    </source>
</evidence>
<dbReference type="GeneID" id="14005672"/>
<keyword evidence="2" id="KW-1185">Reference proteome</keyword>
<accession>H8ZMS7</accession>
<proteinExistence type="predicted"/>
<reference evidence="1 2" key="1">
    <citation type="journal article" date="2014" name="Nature">
        <title>Viral tagging reveals discrete populations in Synechococcus viral genome sequence space.</title>
        <authorList>
            <person name="Deng L."/>
            <person name="Ignacio Espinoza J.C."/>
            <person name="Gregory A.C."/>
            <person name="Poulos B.T."/>
            <person name="Weitz J.S."/>
            <person name="Hugenholtz P."/>
            <person name="Sullivan M.B."/>
        </authorList>
    </citation>
    <scope>NUCLEOTIDE SEQUENCE [LARGE SCALE GENOMIC DNA]</scope>
</reference>
<dbReference type="KEGG" id="vg:14005672"/>
<name>H8ZMS7_9CAUD</name>
<organism evidence="1 2">
    <name type="scientific">Synechococcus phage S-MbCM6</name>
    <dbReference type="NCBI Taxonomy" id="3126011"/>
    <lineage>
        <taxon>Viruses</taxon>
        <taxon>Duplodnaviria</taxon>
        <taxon>Heunggongvirae</taxon>
        <taxon>Uroviricota</taxon>
        <taxon>Caudoviricetes</taxon>
        <taxon>Pantevenvirales</taxon>
        <taxon>Kyanoviridae</taxon>
        <taxon>Namakavirus</taxon>
        <taxon>Namakavirus smbcm6</taxon>
    </lineage>
</organism>
<dbReference type="RefSeq" id="YP_007001898.1">
    <property type="nucleotide sequence ID" value="NC_019444.1"/>
</dbReference>